<name>A0AA36APA2_OCTVU</name>
<accession>A0AA36APA2</accession>
<evidence type="ECO:0000313" key="3">
    <source>
        <dbReference type="Proteomes" id="UP001162480"/>
    </source>
</evidence>
<evidence type="ECO:0000256" key="1">
    <source>
        <dbReference type="SAM" id="Phobius"/>
    </source>
</evidence>
<gene>
    <name evidence="2" type="ORF">OCTVUL_1B020015</name>
</gene>
<dbReference type="AlphaFoldDB" id="A0AA36APA2"/>
<protein>
    <submittedName>
        <fullName evidence="2">Uncharacterized protein</fullName>
    </submittedName>
</protein>
<proteinExistence type="predicted"/>
<dbReference type="EMBL" id="OX597816">
    <property type="protein sequence ID" value="CAI9719845.1"/>
    <property type="molecule type" value="Genomic_DNA"/>
</dbReference>
<keyword evidence="3" id="KW-1185">Reference proteome</keyword>
<reference evidence="2" key="1">
    <citation type="submission" date="2023-08" db="EMBL/GenBank/DDBJ databases">
        <authorList>
            <person name="Alioto T."/>
            <person name="Alioto T."/>
            <person name="Gomez Garrido J."/>
        </authorList>
    </citation>
    <scope>NUCLEOTIDE SEQUENCE</scope>
</reference>
<keyword evidence="1" id="KW-0812">Transmembrane</keyword>
<evidence type="ECO:0000313" key="2">
    <source>
        <dbReference type="EMBL" id="CAI9719845.1"/>
    </source>
</evidence>
<feature type="transmembrane region" description="Helical" evidence="1">
    <location>
        <begin position="45"/>
        <end position="66"/>
    </location>
</feature>
<keyword evidence="1" id="KW-0472">Membrane</keyword>
<keyword evidence="1" id="KW-1133">Transmembrane helix</keyword>
<dbReference type="Proteomes" id="UP001162480">
    <property type="component" value="Chromosome 3"/>
</dbReference>
<organism evidence="2 3">
    <name type="scientific">Octopus vulgaris</name>
    <name type="common">Common octopus</name>
    <dbReference type="NCBI Taxonomy" id="6645"/>
    <lineage>
        <taxon>Eukaryota</taxon>
        <taxon>Metazoa</taxon>
        <taxon>Spiralia</taxon>
        <taxon>Lophotrochozoa</taxon>
        <taxon>Mollusca</taxon>
        <taxon>Cephalopoda</taxon>
        <taxon>Coleoidea</taxon>
        <taxon>Octopodiformes</taxon>
        <taxon>Octopoda</taxon>
        <taxon>Incirrata</taxon>
        <taxon>Octopodidae</taxon>
        <taxon>Octopus</taxon>
    </lineage>
</organism>
<sequence>MQEGLKCRYHEDDSFSSKMWCFVALAFLPVDDVDGYEQLIDDDDIPINSIIFVFEVSLTIVSIIYMRIDACGDEMMVVMEKWRS</sequence>